<dbReference type="InterPro" id="IPR016431">
    <property type="entry name" value="Pyrv-formate_lyase-activ_prd"/>
</dbReference>
<evidence type="ECO:0000256" key="6">
    <source>
        <dbReference type="PIRSR" id="PIRSR004869-50"/>
    </source>
</evidence>
<organism evidence="8">
    <name type="scientific">candidate division TA06 bacterium ADurb.Bin417</name>
    <dbReference type="NCBI Taxonomy" id="1852828"/>
    <lineage>
        <taxon>Bacteria</taxon>
        <taxon>Bacteria division TA06</taxon>
    </lineage>
</organism>
<dbReference type="GO" id="GO:0003824">
    <property type="term" value="F:catalytic activity"/>
    <property type="evidence" value="ECO:0007669"/>
    <property type="project" value="InterPro"/>
</dbReference>
<evidence type="ECO:0000256" key="2">
    <source>
        <dbReference type="ARBA" id="ARBA00022691"/>
    </source>
</evidence>
<keyword evidence="3 6" id="KW-0479">Metal-binding</keyword>
<dbReference type="NCBIfam" id="TIGR04337">
    <property type="entry name" value="AmmeMemoSam_rS"/>
    <property type="match status" value="1"/>
</dbReference>
<dbReference type="SUPFAM" id="SSF102114">
    <property type="entry name" value="Radical SAM enzymes"/>
    <property type="match status" value="1"/>
</dbReference>
<dbReference type="Pfam" id="PF04055">
    <property type="entry name" value="Radical_SAM"/>
    <property type="match status" value="1"/>
</dbReference>
<dbReference type="PANTHER" id="PTHR30352:SF5">
    <property type="entry name" value="PYRUVATE FORMATE-LYASE 1-ACTIVATING ENZYME"/>
    <property type="match status" value="1"/>
</dbReference>
<sequence>MTEARFYDSLAGGRVECRLCPHHCRIAPDQTGRCGVRRNQAGKLYSLVYGRPVAERADPIEKKPLFHFLPGSTSFSVATAGCNLTCRFCQNSDISQVNGRIIYERELAPAEIVERARAAGCRSVSYTYTEPTVFFEYVFDTARLAAGAGLRNVLVTNGYLEADPLRELAPYLDAANVDLKSFRDEYYRNFCGGRLRPVLETLELMRRLGIWVDDGAGELREAADFLSGRLGPDTPWHLSRFFPHYRFMNAPPTPPETLAAAREIGRAAGLHYVYTGNLPGDPGENTACPQCGRQVIGRTGFLVTGYALTAGRCAACGRSIAGVFD</sequence>
<feature type="binding site" evidence="6">
    <location>
        <position position="89"/>
    </location>
    <ligand>
        <name>[4Fe-4S] cluster</name>
        <dbReference type="ChEBI" id="CHEBI:49883"/>
        <note>4Fe-4S-S-AdoMet</note>
    </ligand>
</feature>
<dbReference type="SFLD" id="SFLDS00029">
    <property type="entry name" value="Radical_SAM"/>
    <property type="match status" value="1"/>
</dbReference>
<dbReference type="PROSITE" id="PS51918">
    <property type="entry name" value="RADICAL_SAM"/>
    <property type="match status" value="1"/>
</dbReference>
<dbReference type="AlphaFoldDB" id="A0A1V5MK57"/>
<evidence type="ECO:0000256" key="1">
    <source>
        <dbReference type="ARBA" id="ARBA00022485"/>
    </source>
</evidence>
<dbReference type="GO" id="GO:0051539">
    <property type="term" value="F:4 iron, 4 sulfur cluster binding"/>
    <property type="evidence" value="ECO:0007669"/>
    <property type="project" value="UniProtKB-KW"/>
</dbReference>
<dbReference type="EMBL" id="MWAK01000021">
    <property type="protein sequence ID" value="OPZ93505.1"/>
    <property type="molecule type" value="Genomic_DNA"/>
</dbReference>
<reference evidence="8" key="1">
    <citation type="submission" date="2017-02" db="EMBL/GenBank/DDBJ databases">
        <title>Delving into the versatile metabolic prowess of the omnipresent phylum Bacteroidetes.</title>
        <authorList>
            <person name="Nobu M.K."/>
            <person name="Mei R."/>
            <person name="Narihiro T."/>
            <person name="Kuroda K."/>
            <person name="Liu W.-T."/>
        </authorList>
    </citation>
    <scope>NUCLEOTIDE SEQUENCE</scope>
    <source>
        <strain evidence="8">ADurb.Bin417</strain>
    </source>
</reference>
<dbReference type="InterPro" id="IPR027596">
    <property type="entry name" value="AmmeMemoSam_rS"/>
</dbReference>
<dbReference type="GO" id="GO:0046872">
    <property type="term" value="F:metal ion binding"/>
    <property type="evidence" value="ECO:0007669"/>
    <property type="project" value="UniProtKB-KW"/>
</dbReference>
<keyword evidence="4 6" id="KW-0408">Iron</keyword>
<evidence type="ECO:0000256" key="3">
    <source>
        <dbReference type="ARBA" id="ARBA00022723"/>
    </source>
</evidence>
<protein>
    <submittedName>
        <fullName evidence="8">Cyclic pyranopterin monophosphate synthase</fullName>
    </submittedName>
</protein>
<evidence type="ECO:0000313" key="8">
    <source>
        <dbReference type="EMBL" id="OPZ93505.1"/>
    </source>
</evidence>
<comment type="caution">
    <text evidence="8">The sequence shown here is derived from an EMBL/GenBank/DDBJ whole genome shotgun (WGS) entry which is preliminary data.</text>
</comment>
<evidence type="ECO:0000256" key="5">
    <source>
        <dbReference type="ARBA" id="ARBA00023014"/>
    </source>
</evidence>
<evidence type="ECO:0000259" key="7">
    <source>
        <dbReference type="PROSITE" id="PS51918"/>
    </source>
</evidence>
<accession>A0A1V5MK57</accession>
<name>A0A1V5MK57_UNCT6</name>
<evidence type="ECO:0000256" key="4">
    <source>
        <dbReference type="ARBA" id="ARBA00023004"/>
    </source>
</evidence>
<dbReference type="SFLD" id="SFLDG01101">
    <property type="entry name" value="Uncharacterised_Radical_SAM_Su"/>
    <property type="match status" value="1"/>
</dbReference>
<dbReference type="InterPro" id="IPR034457">
    <property type="entry name" value="Organic_radical-activating"/>
</dbReference>
<keyword evidence="5 6" id="KW-0411">Iron-sulfur</keyword>
<keyword evidence="2 6" id="KW-0949">S-adenosyl-L-methionine</keyword>
<feature type="domain" description="Radical SAM core" evidence="7">
    <location>
        <begin position="67"/>
        <end position="277"/>
    </location>
</feature>
<keyword evidence="1" id="KW-0004">4Fe-4S</keyword>
<dbReference type="InterPro" id="IPR013785">
    <property type="entry name" value="Aldolase_TIM"/>
</dbReference>
<feature type="binding site" evidence="6">
    <location>
        <position position="82"/>
    </location>
    <ligand>
        <name>[4Fe-4S] cluster</name>
        <dbReference type="ChEBI" id="CHEBI:49883"/>
        <note>4Fe-4S-S-AdoMet</note>
    </ligand>
</feature>
<feature type="binding site" evidence="6">
    <location>
        <position position="86"/>
    </location>
    <ligand>
        <name>[4Fe-4S] cluster</name>
        <dbReference type="ChEBI" id="CHEBI:49883"/>
        <note>4Fe-4S-S-AdoMet</note>
    </ligand>
</feature>
<proteinExistence type="predicted"/>
<dbReference type="Proteomes" id="UP000485484">
    <property type="component" value="Unassembled WGS sequence"/>
</dbReference>
<dbReference type="CDD" id="cd01335">
    <property type="entry name" value="Radical_SAM"/>
    <property type="match status" value="1"/>
</dbReference>
<dbReference type="PIRSF" id="PIRSF004869">
    <property type="entry name" value="PflX_prd"/>
    <property type="match status" value="1"/>
</dbReference>
<gene>
    <name evidence="8" type="primary">moaA_1</name>
    <name evidence="8" type="ORF">BWY73_00293</name>
</gene>
<comment type="cofactor">
    <cofactor evidence="6">
        <name>[4Fe-4S] cluster</name>
        <dbReference type="ChEBI" id="CHEBI:49883"/>
    </cofactor>
    <text evidence="6">Binds 1 [4Fe-4S] cluster. The cluster is coordinated with 3 cysteines and an exchangeable S-adenosyl-L-methionine.</text>
</comment>
<dbReference type="Gene3D" id="3.20.20.70">
    <property type="entry name" value="Aldolase class I"/>
    <property type="match status" value="1"/>
</dbReference>
<dbReference type="PANTHER" id="PTHR30352">
    <property type="entry name" value="PYRUVATE FORMATE-LYASE-ACTIVATING ENZYME"/>
    <property type="match status" value="1"/>
</dbReference>
<dbReference type="InterPro" id="IPR007197">
    <property type="entry name" value="rSAM"/>
</dbReference>
<dbReference type="InterPro" id="IPR058240">
    <property type="entry name" value="rSAM_sf"/>
</dbReference>